<feature type="signal peptide" evidence="1">
    <location>
        <begin position="1"/>
        <end position="18"/>
    </location>
</feature>
<dbReference type="Proteomes" id="UP001064971">
    <property type="component" value="Chromosome"/>
</dbReference>
<reference evidence="2" key="1">
    <citation type="submission" date="2022-07" db="EMBL/GenBank/DDBJ databases">
        <title>Complete Genome Sequence of the Radioresistant Bacterium Deinococcus aetherius ST0316, Isolated from the Air Dust collected in Lower Stratosphere above Japan.</title>
        <authorList>
            <person name="Satoh K."/>
            <person name="Hagiwara K."/>
            <person name="Katsumata K."/>
            <person name="Kubo A."/>
            <person name="Yokobori S."/>
            <person name="Yamagishi A."/>
            <person name="Oono Y."/>
            <person name="Narumi I."/>
        </authorList>
    </citation>
    <scope>NUCLEOTIDE SEQUENCE</scope>
    <source>
        <strain evidence="2">ST0316</strain>
    </source>
</reference>
<feature type="chain" id="PRO_5047199633" description="Lipid/polyisoprenoid-binding YceI-like domain-containing protein" evidence="1">
    <location>
        <begin position="19"/>
        <end position="214"/>
    </location>
</feature>
<keyword evidence="1" id="KW-0732">Signal</keyword>
<sequence>MPRWSVLIGLLALVTAQAAPPADCSKSMLVHSSFVIYSSKAKFPDPSEVVTLDFFHEFNPAGAVTLCGFSFKPDRKAEVLTITAPRLANFSALFREGRQDTKRLVLENTYTDMSMGGPGSKSNAVLDLNTYTLTYRPPSYSSVPFTVGVKIDGGAIQPLYYDGKASTIKVPRNARTVDIYAKVDPEIITQWDRVSIDLGKAVIRFYREASFPTR</sequence>
<accession>A0ABM8ABT6</accession>
<gene>
    <name evidence="2" type="ORF">DAETH_11950</name>
</gene>
<evidence type="ECO:0000313" key="2">
    <source>
        <dbReference type="EMBL" id="BDP41226.1"/>
    </source>
</evidence>
<evidence type="ECO:0000256" key="1">
    <source>
        <dbReference type="SAM" id="SignalP"/>
    </source>
</evidence>
<organism evidence="2 3">
    <name type="scientific">Deinococcus aetherius</name>
    <dbReference type="NCBI Taxonomy" id="200252"/>
    <lineage>
        <taxon>Bacteria</taxon>
        <taxon>Thermotogati</taxon>
        <taxon>Deinococcota</taxon>
        <taxon>Deinococci</taxon>
        <taxon>Deinococcales</taxon>
        <taxon>Deinococcaceae</taxon>
        <taxon>Deinococcus</taxon>
    </lineage>
</organism>
<proteinExistence type="predicted"/>
<keyword evidence="3" id="KW-1185">Reference proteome</keyword>
<dbReference type="EMBL" id="AP026560">
    <property type="protein sequence ID" value="BDP41226.1"/>
    <property type="molecule type" value="Genomic_DNA"/>
</dbReference>
<protein>
    <recommendedName>
        <fullName evidence="4">Lipid/polyisoprenoid-binding YceI-like domain-containing protein</fullName>
    </recommendedName>
</protein>
<name>A0ABM8ABT6_9DEIO</name>
<evidence type="ECO:0000313" key="3">
    <source>
        <dbReference type="Proteomes" id="UP001064971"/>
    </source>
</evidence>
<evidence type="ECO:0008006" key="4">
    <source>
        <dbReference type="Google" id="ProtNLM"/>
    </source>
</evidence>